<gene>
    <name evidence="1" type="ORF">RFI_35223</name>
</gene>
<organism evidence="1 2">
    <name type="scientific">Reticulomyxa filosa</name>
    <dbReference type="NCBI Taxonomy" id="46433"/>
    <lineage>
        <taxon>Eukaryota</taxon>
        <taxon>Sar</taxon>
        <taxon>Rhizaria</taxon>
        <taxon>Retaria</taxon>
        <taxon>Foraminifera</taxon>
        <taxon>Monothalamids</taxon>
        <taxon>Reticulomyxidae</taxon>
        <taxon>Reticulomyxa</taxon>
    </lineage>
</organism>
<sequence length="592" mass="65545">MDLGLASRLDLKVNLFSGDTAVVSTPKLYLSSVVTIGLYTYGDKVTLSGLILDADLAHNGSFIIDGGTIISTDLELAGVSHLEFRNSVWIDSSLLIDSMLEHANVIFDNVKGQKTTKETLDDCSADYFDITLLMSNSANFINVYLRVSDGVSITQGESDTPIYKVTLECDSLCGCNNGVYLYDLYVQSLSILCHDDNTCMGNIWNVILSSDSAANVLITATGQNTLQYTALTYVIFVTPEVNILLHCNDGACYDFDMKKIDNAVGSEYDINVPYQRYRLNVTCANIRTFSTHTCGRTTITCPDTPTQHNQLPCTFDMTALQYSSNDTIDGNNDGLIIRAYSGPPIVNIICDDAHRNGSCQYTKVYCDYPQGVKTCTMEYNNQTREWSCVGLCNNFKMQTNYTLIVSATPDWPSRFQSTTVNCTLYADGTDVRSWEESPSVYLQCSGYKSCQHMTIHHDNKQSSQNLIILVPQDASNLNSDSFQYSIDNTFYFDVPGGNGQSLTFACEGFASCLRDRVFLALGKNAASGTYRKTSTFAFSCRQNAGACYEMEVDALTENADADIDAVGNVTLNLTCDMWRWQKPIRMRIDEGE</sequence>
<keyword evidence="2" id="KW-1185">Reference proteome</keyword>
<comment type="caution">
    <text evidence="1">The sequence shown here is derived from an EMBL/GenBank/DDBJ whole genome shotgun (WGS) entry which is preliminary data.</text>
</comment>
<evidence type="ECO:0000313" key="2">
    <source>
        <dbReference type="Proteomes" id="UP000023152"/>
    </source>
</evidence>
<dbReference type="AlphaFoldDB" id="X6LJS3"/>
<name>X6LJS3_RETFI</name>
<dbReference type="EMBL" id="ASPP01036416">
    <property type="protein sequence ID" value="ETO02213.1"/>
    <property type="molecule type" value="Genomic_DNA"/>
</dbReference>
<proteinExistence type="predicted"/>
<dbReference type="Proteomes" id="UP000023152">
    <property type="component" value="Unassembled WGS sequence"/>
</dbReference>
<evidence type="ECO:0000313" key="1">
    <source>
        <dbReference type="EMBL" id="ETO02213.1"/>
    </source>
</evidence>
<reference evidence="1 2" key="1">
    <citation type="journal article" date="2013" name="Curr. Biol.">
        <title>The Genome of the Foraminiferan Reticulomyxa filosa.</title>
        <authorList>
            <person name="Glockner G."/>
            <person name="Hulsmann N."/>
            <person name="Schleicher M."/>
            <person name="Noegel A.A."/>
            <person name="Eichinger L."/>
            <person name="Gallinger C."/>
            <person name="Pawlowski J."/>
            <person name="Sierra R."/>
            <person name="Euteneuer U."/>
            <person name="Pillet L."/>
            <person name="Moustafa A."/>
            <person name="Platzer M."/>
            <person name="Groth M."/>
            <person name="Szafranski K."/>
            <person name="Schliwa M."/>
        </authorList>
    </citation>
    <scope>NUCLEOTIDE SEQUENCE [LARGE SCALE GENOMIC DNA]</scope>
</reference>
<protein>
    <submittedName>
        <fullName evidence="1">Uncharacterized protein</fullName>
    </submittedName>
</protein>
<accession>X6LJS3</accession>
<feature type="non-terminal residue" evidence="1">
    <location>
        <position position="592"/>
    </location>
</feature>